<evidence type="ECO:0000313" key="7">
    <source>
        <dbReference type="Proteomes" id="UP000006556"/>
    </source>
</evidence>
<dbReference type="InterPro" id="IPR036873">
    <property type="entry name" value="Rhodanese-like_dom_sf"/>
</dbReference>
<dbReference type="PANTHER" id="PTHR43855:SF1">
    <property type="entry name" value="THIOSULFATE SULFURTRANSFERASE"/>
    <property type="match status" value="1"/>
</dbReference>
<feature type="transmembrane region" description="Helical" evidence="4">
    <location>
        <begin position="6"/>
        <end position="29"/>
    </location>
</feature>
<evidence type="ECO:0000313" key="6">
    <source>
        <dbReference type="EMBL" id="BAF59271.1"/>
    </source>
</evidence>
<dbReference type="CDD" id="cd01449">
    <property type="entry name" value="TST_Repeat_2"/>
    <property type="match status" value="1"/>
</dbReference>
<dbReference type="Proteomes" id="UP000006556">
    <property type="component" value="Chromosome"/>
</dbReference>
<name>A5D3B0_PELTS</name>
<feature type="domain" description="Rhodanese" evidence="5">
    <location>
        <begin position="73"/>
        <end position="184"/>
    </location>
</feature>
<dbReference type="InterPro" id="IPR001307">
    <property type="entry name" value="Thiosulphate_STrfase_CS"/>
</dbReference>
<dbReference type="GO" id="GO:0004792">
    <property type="term" value="F:thiosulfate-cyanide sulfurtransferase activity"/>
    <property type="evidence" value="ECO:0007669"/>
    <property type="project" value="UniProtKB-EC"/>
</dbReference>
<keyword evidence="1" id="KW-0677">Repeat</keyword>
<dbReference type="Gene3D" id="3.40.250.10">
    <property type="entry name" value="Rhodanese-like domain"/>
    <property type="match status" value="2"/>
</dbReference>
<proteinExistence type="predicted"/>
<keyword evidence="4" id="KW-1133">Transmembrane helix</keyword>
<dbReference type="HOGENOM" id="CLU_031618_1_0_9"/>
<gene>
    <name evidence="6" type="primary">SseA</name>
    <name evidence="6" type="ordered locus">PTH_1090</name>
</gene>
<accession>A5D3B0</accession>
<evidence type="ECO:0000256" key="4">
    <source>
        <dbReference type="SAM" id="Phobius"/>
    </source>
</evidence>
<dbReference type="EMBL" id="AP009389">
    <property type="protein sequence ID" value="BAF59271.1"/>
    <property type="molecule type" value="Genomic_DNA"/>
</dbReference>
<dbReference type="SUPFAM" id="SSF52821">
    <property type="entry name" value="Rhodanese/Cell cycle control phosphatase"/>
    <property type="match status" value="2"/>
</dbReference>
<dbReference type="InterPro" id="IPR001763">
    <property type="entry name" value="Rhodanese-like_dom"/>
</dbReference>
<evidence type="ECO:0000259" key="5">
    <source>
        <dbReference type="PROSITE" id="PS50206"/>
    </source>
</evidence>
<keyword evidence="4" id="KW-0812">Transmembrane</keyword>
<dbReference type="InterPro" id="IPR051126">
    <property type="entry name" value="Thiosulfate_sulfurtransferase"/>
</dbReference>
<keyword evidence="3 6" id="KW-0808">Transferase</keyword>
<dbReference type="PROSITE" id="PS50206">
    <property type="entry name" value="RHODANESE_3"/>
    <property type="match status" value="2"/>
</dbReference>
<dbReference type="Pfam" id="PF00581">
    <property type="entry name" value="Rhodanese"/>
    <property type="match status" value="2"/>
</dbReference>
<evidence type="ECO:0000256" key="3">
    <source>
        <dbReference type="RuleBase" id="RU000507"/>
    </source>
</evidence>
<dbReference type="PANTHER" id="PTHR43855">
    <property type="entry name" value="THIOSULFATE SULFURTRANSFERASE"/>
    <property type="match status" value="1"/>
</dbReference>
<organism evidence="6 7">
    <name type="scientific">Pelotomaculum thermopropionicum (strain DSM 13744 / JCM 10971 / SI)</name>
    <dbReference type="NCBI Taxonomy" id="370438"/>
    <lineage>
        <taxon>Bacteria</taxon>
        <taxon>Bacillati</taxon>
        <taxon>Bacillota</taxon>
        <taxon>Clostridia</taxon>
        <taxon>Eubacteriales</taxon>
        <taxon>Desulfotomaculaceae</taxon>
        <taxon>Pelotomaculum</taxon>
    </lineage>
</organism>
<dbReference type="PROSITE" id="PS00683">
    <property type="entry name" value="RHODANESE_2"/>
    <property type="match status" value="1"/>
</dbReference>
<dbReference type="AlphaFoldDB" id="A5D3B0"/>
<protein>
    <recommendedName>
        <fullName evidence="3">Sulfurtransferase</fullName>
    </recommendedName>
</protein>
<keyword evidence="7" id="KW-1185">Reference proteome</keyword>
<dbReference type="KEGG" id="pth:PTH_1090"/>
<dbReference type="STRING" id="370438.PTH_1090"/>
<sequence length="334" mass="37736">MNKRSLTLLIYILASVFVFVAVVGAVATYSRHRSWKAVRPAAKSPAALAAEKISQYNKPQTLISVYELHDIMNDPNVLIVDTRGRSFQVFRTTYQVEHIPGAVPVLHSEYTHPVYFGRIGIPLLIQNNLSKKGFDNKKRIVLYGNDGLQGRFYWMLKMYGCDNQVQILDGGIEKWKEAGFPVTGQVAPLTPSRFEFNSLKAYPNVYTVMEEVVEAVLNPSPDKIIVDTRPRNEFLVGHIPYSVNISFTDLLNQDGTFKPARELAAIFNGKGVTPDKTVFVYSKDGVQSSLLWFVLHELLGYPNVKNYDGGFSEWHFRERVKEFGEERPVAKAAN</sequence>
<dbReference type="SMART" id="SM00450">
    <property type="entry name" value="RHOD"/>
    <property type="match status" value="2"/>
</dbReference>
<comment type="catalytic activity">
    <reaction evidence="2">
        <text>thiosulfate + hydrogen cyanide = thiocyanate + sulfite + 2 H(+)</text>
        <dbReference type="Rhea" id="RHEA:16881"/>
        <dbReference type="ChEBI" id="CHEBI:15378"/>
        <dbReference type="ChEBI" id="CHEBI:17359"/>
        <dbReference type="ChEBI" id="CHEBI:18022"/>
        <dbReference type="ChEBI" id="CHEBI:18407"/>
        <dbReference type="ChEBI" id="CHEBI:33542"/>
        <dbReference type="EC" id="2.8.1.1"/>
    </reaction>
</comment>
<keyword evidence="4" id="KW-0472">Membrane</keyword>
<evidence type="ECO:0000256" key="2">
    <source>
        <dbReference type="ARBA" id="ARBA00047549"/>
    </source>
</evidence>
<dbReference type="eggNOG" id="COG2897">
    <property type="taxonomic scope" value="Bacteria"/>
</dbReference>
<evidence type="ECO:0000256" key="1">
    <source>
        <dbReference type="ARBA" id="ARBA00022737"/>
    </source>
</evidence>
<feature type="domain" description="Rhodanese" evidence="5">
    <location>
        <begin position="219"/>
        <end position="321"/>
    </location>
</feature>
<reference evidence="7" key="1">
    <citation type="journal article" date="2008" name="Genome Res.">
        <title>The genome of Pelotomaculum thermopropionicum reveals niche-associated evolution in anaerobic microbiota.</title>
        <authorList>
            <person name="Kosaka T."/>
            <person name="Kato S."/>
            <person name="Shimoyama T."/>
            <person name="Ishii S."/>
            <person name="Abe T."/>
            <person name="Watanabe K."/>
        </authorList>
    </citation>
    <scope>NUCLEOTIDE SEQUENCE [LARGE SCALE GENOMIC DNA]</scope>
    <source>
        <strain evidence="7">DSM 13744 / JCM 10971 / SI</strain>
    </source>
</reference>